<dbReference type="InterPro" id="IPR024769">
    <property type="entry name" value="TcdA/TcdB_pore_forming"/>
</dbReference>
<organism evidence="4 5">
    <name type="scientific">Pseudomonas rustica</name>
    <dbReference type="NCBI Taxonomy" id="2827099"/>
    <lineage>
        <taxon>Bacteria</taxon>
        <taxon>Pseudomonadati</taxon>
        <taxon>Pseudomonadota</taxon>
        <taxon>Gammaproteobacteria</taxon>
        <taxon>Pseudomonadales</taxon>
        <taxon>Pseudomonadaceae</taxon>
        <taxon>Pseudomonas</taxon>
    </lineage>
</organism>
<evidence type="ECO:0000259" key="3">
    <source>
        <dbReference type="Pfam" id="PF12920"/>
    </source>
</evidence>
<dbReference type="Pfam" id="PF12920">
    <property type="entry name" value="TcdA_TcdB_pore"/>
    <property type="match status" value="1"/>
</dbReference>
<feature type="domain" description="GT44" evidence="2">
    <location>
        <begin position="130"/>
        <end position="514"/>
    </location>
</feature>
<accession>A0ABS5MXP2</accession>
<sequence>MSESEVSPANGYVEFVELFKLQTLEDALSAYKSSKQHDAILRYYAGCVAADTASELLEPLRLLQQALASLTDSPGGRRRRSTEPAAPVAEETKADAELTVISNRIDEYATRLANSVEQLNASAREVVKLQHFVWLGGGIGDIQRDYINVWTQVLGPEGYAFKLWYDSDALLVHETNRIVVEAAKADAMAAGGASVSSGYDLADLYEARLEVLKLQLFGHVQAGKSGADEARIDLLVRAYGQDETRLRELRQKNLVTLQAMNQDLLRLVDVREKDYSFPLVDIYERELNMRGNLAAAGDVLRYQVLFNEGGTYSDVDYLPPFKKMLGEVHVDMIPGAKPALAVLQLILDRNPHFMPGRQALRDRYNSYAEDIPAELLPEIEAFAASGPLLKDVFAAPEPRVAIPDALRAAYVDNSALTNAFLIAHAGAASLEAVTSRVRFMYELMDQYRDALIEQRVPALDVDTQIRIATDVIVGAPGFNELPREIQHYLLARIQDFLGYFGEGVTPNAKGTIHLTGPGVMRTGMSVYEAAHFTPRAAAVFSKQAKLQDGFNYFTEEEQDHSWHEKFSDFEQWRLSEHKKSQEGVFKARYVGDVAELLKRQSIEFDEGWPVIEGRYVLATDILQNLAEGLGEPFLRAMREGFTGTVGFARLVPLGFDQRQAIVAQKTNVFAPASGATAETRDLPLDEFLQRYAKGTFGLEQLSPCQRLLLGSLLGAPSLDKHSFEALVVELDNLANGVSELGISNRYAVIERELFKRQAPAFLAGLKRPPASLPAHDETALTLKKYALEQPLTLSQWGEHVARIQQVAKLEFRDRIVERLSDVLDSFHGADTKLVPQDLLLEGAGDTIGGRCYPLALVMAAALHQGADAMNTLRERFYLGVIEPSDRDSMAFLQVLEELRDESLADSGSALERSTLEQVVGLLEDADATRTIMLNSDNHAMLVAKTRTGEGSAYHFYDPNFGVFEFAQAQPFREALERFFIEHEMARHYATFGELSAPTFDLIELNAERVGALVVPSGLQVNELLAPGALRERPLLPGRQRLTSARGQSLVNNINLGNSLRDLDGHWWAQQIEQATRRLQIDNQLTASFAPVFDSLEVTPTGDYHLSLVNLEDPQQWVKVTTRDHGFLRIKQFLSERFASLARQPVSAGSPPDPTEAGSVHTLNAGFTIQALMHALRSREGDTRELTMAVRLHAYINYAQLLHGNVVDIAGVIQLVRQALAQEKLIAQTSTSVIGEALGHVAGEGVGAVLGLANVGFDIYQLSEAGSDAEKARFGTQLAFDSASLLVTGSGLIAAAAGAGTAAAVLGGAGVILGGLAIGVGALVEGFAGIFERARQVGLFFYEFDKAVRQGGYRLDPQSKAWSAHASLVVESVDLLTGQLRLGSPQLFPLRDHFGVPDYEVDFTRSVDIRQGLELPQTLAFSPQAGDLIVLPCTPKTWYGYGYKAFPFANELHTEGFELARRLEKPGADGKRRFLFSFYSFPSEYLVADMAPVYKPSSIEVRLDTVERTLVVPVLPKNWHGLISYDIAGRGAPCTLLLNPGVSLEFTGTHLATTRWTLLASWATQADLSLSGDRLDIGEMSLCFDDVNLHEVSLKLADQVLRIDFTQQTLLLVSADLQPGMMDPRTLHAHFKKLAHEHRLALPYTPVHNYRVPFEDPGQPRDTTAFYDAREDRFIYIRDEDLPSADEAQLGMVMGQDAFFYQPDSFLVWQVDVVTGLISHHYRLLASVTGSRITRCEPVAGGAVQVTQEIPRAGQAADVLSYLIRDGEVYLTSLVRGPDSALQALFSATPTLSDWSLVFGEFYTLREREHTATAVVVNWQPAPIVSVCWAIDSTQRDMAWVRHEDRLIIRPPARRHHARGWADSIKNMQDLSLLVPSGGQQDLFVVYDKLHKRLLRLQRNQSAQAGAHWSQENIWVDGLQNILATDHGYVALSENGLCFDVTNDGQLALSGLAESWFKQRPEWWAHLAEVAAKHPVTRFALLGLSNAAGDAKLCAWYVDDRLLLADLGPGAHVRLLGVTPDRQAAWLFEVDSGVIYRQGFIAADRLSAAFGQGTRLLQADRLPAPQRRWADWPFVDVTAKGAELRGVTAQGLIMTLQQDQPALLTGVESQWVSTHEDRLLADLAALANSHRHVDFLSVDTPQKVQWYVAASGQLLGVDRALVQPSSALLGTRQQGHALMLHDPARGVVQAFPGETRIGPLPYARRDTDVMTLEGEQLIGDVLPLLPDDVKTLVLRLGQGAVTYRLSRGAWLRLDSLVLDCRPALAGKPAIPGKLIWELDDPGKLLLSIVGEHLVLIEPDSGHAVIIREACAADVSLRGEVVLAFAGYRSLLVSALVAAIADLGAAATGVSLEELVGRATNSVEVAPADLDALID</sequence>
<feature type="region of interest" description="Disordered" evidence="1">
    <location>
        <begin position="72"/>
        <end position="92"/>
    </location>
</feature>
<dbReference type="Pfam" id="PF12919">
    <property type="entry name" value="TcdA_TcdB"/>
    <property type="match status" value="1"/>
</dbReference>
<dbReference type="EMBL" id="JAGYHF010000005">
    <property type="protein sequence ID" value="MBS4079072.1"/>
    <property type="molecule type" value="Genomic_DNA"/>
</dbReference>
<evidence type="ECO:0000259" key="2">
    <source>
        <dbReference type="Pfam" id="PF12919"/>
    </source>
</evidence>
<dbReference type="Gene3D" id="3.90.550.20">
    <property type="match status" value="1"/>
</dbReference>
<gene>
    <name evidence="4" type="ORF">KFS80_12335</name>
</gene>
<dbReference type="SUPFAM" id="SSF53448">
    <property type="entry name" value="Nucleotide-diphospho-sugar transferases"/>
    <property type="match status" value="1"/>
</dbReference>
<proteinExistence type="predicted"/>
<evidence type="ECO:0000313" key="5">
    <source>
        <dbReference type="Proteomes" id="UP000676035"/>
    </source>
</evidence>
<dbReference type="Proteomes" id="UP000676035">
    <property type="component" value="Unassembled WGS sequence"/>
</dbReference>
<dbReference type="CDD" id="cd20495">
    <property type="entry name" value="C58_PaToxP-like"/>
    <property type="match status" value="1"/>
</dbReference>
<protein>
    <submittedName>
        <fullName evidence="4">Toxin</fullName>
    </submittedName>
</protein>
<dbReference type="InterPro" id="IPR024770">
    <property type="entry name" value="TcdA/TcdB_cat"/>
</dbReference>
<dbReference type="InterPro" id="IPR029044">
    <property type="entry name" value="Nucleotide-diphossugar_trans"/>
</dbReference>
<comment type="caution">
    <text evidence="4">The sequence shown here is derived from an EMBL/GenBank/DDBJ whole genome shotgun (WGS) entry which is preliminary data.</text>
</comment>
<name>A0ABS5MXP2_9PSED</name>
<reference evidence="4 5" key="1">
    <citation type="submission" date="2021-04" db="EMBL/GenBank/DDBJ databases">
        <title>Pseudomonas rustica sp. nov. isolated from raw milk.</title>
        <authorList>
            <person name="Fiedler G."/>
            <person name="Gieschler S."/>
            <person name="Kabisch J."/>
            <person name="Grimmler C."/>
            <person name="Brinks E."/>
            <person name="Wagner N."/>
            <person name="Hetzer B."/>
            <person name="Franz C.M.A.P."/>
            <person name="Boehnlein C."/>
        </authorList>
    </citation>
    <scope>NUCLEOTIDE SEQUENCE [LARGE SCALE GENOMIC DNA]</scope>
    <source>
        <strain evidence="4 5">MBT-4</strain>
    </source>
</reference>
<keyword evidence="5" id="KW-1185">Reference proteome</keyword>
<evidence type="ECO:0000256" key="1">
    <source>
        <dbReference type="SAM" id="MobiDB-lite"/>
    </source>
</evidence>
<evidence type="ECO:0000313" key="4">
    <source>
        <dbReference type="EMBL" id="MBS4079072.1"/>
    </source>
</evidence>
<feature type="domain" description="TcdA/TcdB toxin pore forming" evidence="3">
    <location>
        <begin position="1069"/>
        <end position="1711"/>
    </location>
</feature>